<evidence type="ECO:0000313" key="2">
    <source>
        <dbReference type="Proteomes" id="UP000595349"/>
    </source>
</evidence>
<gene>
    <name evidence="1" type="ORF">HUG20_02860</name>
</gene>
<dbReference type="SUPFAM" id="SSF53822">
    <property type="entry name" value="Periplasmic binding protein-like I"/>
    <property type="match status" value="1"/>
</dbReference>
<keyword evidence="2" id="KW-1185">Reference proteome</keyword>
<accession>A0A7T7CED8</accession>
<dbReference type="InterPro" id="IPR007487">
    <property type="entry name" value="ABC_transpt-TYRBP-like"/>
</dbReference>
<organism evidence="1 2">
    <name type="scientific">Salicibibacter cibi</name>
    <dbReference type="NCBI Taxonomy" id="2743001"/>
    <lineage>
        <taxon>Bacteria</taxon>
        <taxon>Bacillati</taxon>
        <taxon>Bacillota</taxon>
        <taxon>Bacilli</taxon>
        <taxon>Bacillales</taxon>
        <taxon>Bacillaceae</taxon>
        <taxon>Salicibibacter</taxon>
    </lineage>
</organism>
<dbReference type="EMBL" id="CP054706">
    <property type="protein sequence ID" value="QQK78948.1"/>
    <property type="molecule type" value="Genomic_DNA"/>
</dbReference>
<dbReference type="PROSITE" id="PS51257">
    <property type="entry name" value="PROKAR_LIPOPROTEIN"/>
    <property type="match status" value="1"/>
</dbReference>
<protein>
    <submittedName>
        <fullName evidence="1">ABC transporter substrate-binding protein</fullName>
    </submittedName>
</protein>
<dbReference type="Gene3D" id="3.40.50.2300">
    <property type="match status" value="2"/>
</dbReference>
<reference evidence="1 2" key="1">
    <citation type="submission" date="2020-06" db="EMBL/GenBank/DDBJ databases">
        <title>Genomic analysis of Salicibibacter sp. NKC21-4.</title>
        <authorList>
            <person name="Oh Y.J."/>
        </authorList>
    </citation>
    <scope>NUCLEOTIDE SEQUENCE [LARGE SCALE GENOMIC DNA]</scope>
    <source>
        <strain evidence="1 2">NKC21-4</strain>
    </source>
</reference>
<dbReference type="CDD" id="cd06325">
    <property type="entry name" value="PBP1_ABC_unchar_transporter"/>
    <property type="match status" value="1"/>
</dbReference>
<dbReference type="RefSeq" id="WP_200087851.1">
    <property type="nucleotide sequence ID" value="NZ_CP054706.1"/>
</dbReference>
<name>A0A7T7CED8_9BACI</name>
<dbReference type="PANTHER" id="PTHR35271:SF1">
    <property type="entry name" value="ABC TRANSPORTER, SUBSTRATE-BINDING LIPOPROTEIN"/>
    <property type="match status" value="1"/>
</dbReference>
<sequence length="340" mass="35828">MKKQGMFQIGSIVLLSALLTACGDEDTDTEDAAAGEENGDAADGESYDIGVVQYADHPSLDQATEGFKEAIEESGLDVTYDEQNASGDMNVIQTVADTFVGDDVDLIFANATPAAQIMTSSTDDIPVMFTSVTDPEGAELVDSIDAPGGNTTGTMDLHPDAISQSVELMGDELDVETIGMVYNAGEQNSEYQVGIAEEAAEEAGMSVQTATVQTSADVQSAAESLVGNIDAFYIITDNEVVSGLDSVIGVAEDEGLPLFVGELDSVEAGGFAGFGFSYHDIGYVTGEMAIDVLNGEADPETLAVEFPPELELVFNEGAAERMDIEWDDSWDDLADEIINE</sequence>
<dbReference type="AlphaFoldDB" id="A0A7T7CED8"/>
<dbReference type="Proteomes" id="UP000595349">
    <property type="component" value="Chromosome"/>
</dbReference>
<dbReference type="Pfam" id="PF04392">
    <property type="entry name" value="ABC_sub_bind"/>
    <property type="match status" value="1"/>
</dbReference>
<proteinExistence type="predicted"/>
<dbReference type="PANTHER" id="PTHR35271">
    <property type="entry name" value="ABC TRANSPORTER, SUBSTRATE-BINDING LIPOPROTEIN-RELATED"/>
    <property type="match status" value="1"/>
</dbReference>
<dbReference type="KEGG" id="scib:HUG20_02860"/>
<evidence type="ECO:0000313" key="1">
    <source>
        <dbReference type="EMBL" id="QQK78948.1"/>
    </source>
</evidence>
<dbReference type="InterPro" id="IPR028082">
    <property type="entry name" value="Peripla_BP_I"/>
</dbReference>